<sequence>MFPSLKSLILLTSFFALTSGFFIFHQPMYADDMGKMTSSQIADEQLSLKCLLSPNLPFLYVDNQGAKLKRLNSEDC</sequence>
<name>A0A4U5MQ79_STECR</name>
<reference evidence="2 3" key="2">
    <citation type="journal article" date="2019" name="G3 (Bethesda)">
        <title>Hybrid Assembly of the Genome of the Entomopathogenic Nematode Steinernema carpocapsae Identifies the X-Chromosome.</title>
        <authorList>
            <person name="Serra L."/>
            <person name="Macchietto M."/>
            <person name="Macias-Munoz A."/>
            <person name="McGill C.J."/>
            <person name="Rodriguez I.M."/>
            <person name="Rodriguez B."/>
            <person name="Murad R."/>
            <person name="Mortazavi A."/>
        </authorList>
    </citation>
    <scope>NUCLEOTIDE SEQUENCE [LARGE SCALE GENOMIC DNA]</scope>
    <source>
        <strain evidence="2 3">ALL</strain>
    </source>
</reference>
<evidence type="ECO:0000313" key="2">
    <source>
        <dbReference type="EMBL" id="TKR71622.1"/>
    </source>
</evidence>
<dbReference type="AlphaFoldDB" id="A0A4U5MQ79"/>
<keyword evidence="1" id="KW-0732">Signal</keyword>
<gene>
    <name evidence="2" type="ORF">L596_019191</name>
</gene>
<evidence type="ECO:0000313" key="3">
    <source>
        <dbReference type="Proteomes" id="UP000298663"/>
    </source>
</evidence>
<proteinExistence type="predicted"/>
<dbReference type="Proteomes" id="UP000298663">
    <property type="component" value="Unassembled WGS sequence"/>
</dbReference>
<dbReference type="OrthoDB" id="10648969at2759"/>
<comment type="caution">
    <text evidence="2">The sequence shown here is derived from an EMBL/GenBank/DDBJ whole genome shotgun (WGS) entry which is preliminary data.</text>
</comment>
<dbReference type="EMBL" id="AZBU02000006">
    <property type="protein sequence ID" value="TKR71622.1"/>
    <property type="molecule type" value="Genomic_DNA"/>
</dbReference>
<accession>A0A4U5MQ79</accession>
<feature type="chain" id="PRO_5020309058" evidence="1">
    <location>
        <begin position="21"/>
        <end position="76"/>
    </location>
</feature>
<feature type="signal peptide" evidence="1">
    <location>
        <begin position="1"/>
        <end position="20"/>
    </location>
</feature>
<organism evidence="2 3">
    <name type="scientific">Steinernema carpocapsae</name>
    <name type="common">Entomopathogenic nematode</name>
    <dbReference type="NCBI Taxonomy" id="34508"/>
    <lineage>
        <taxon>Eukaryota</taxon>
        <taxon>Metazoa</taxon>
        <taxon>Ecdysozoa</taxon>
        <taxon>Nematoda</taxon>
        <taxon>Chromadorea</taxon>
        <taxon>Rhabditida</taxon>
        <taxon>Tylenchina</taxon>
        <taxon>Panagrolaimomorpha</taxon>
        <taxon>Strongyloidoidea</taxon>
        <taxon>Steinernematidae</taxon>
        <taxon>Steinernema</taxon>
    </lineage>
</organism>
<keyword evidence="3" id="KW-1185">Reference proteome</keyword>
<evidence type="ECO:0000256" key="1">
    <source>
        <dbReference type="SAM" id="SignalP"/>
    </source>
</evidence>
<protein>
    <submittedName>
        <fullName evidence="2">Uncharacterized protein</fullName>
    </submittedName>
</protein>
<reference evidence="2 3" key="1">
    <citation type="journal article" date="2015" name="Genome Biol.">
        <title>Comparative genomics of Steinernema reveals deeply conserved gene regulatory networks.</title>
        <authorList>
            <person name="Dillman A.R."/>
            <person name="Macchietto M."/>
            <person name="Porter C.F."/>
            <person name="Rogers A."/>
            <person name="Williams B."/>
            <person name="Antoshechkin I."/>
            <person name="Lee M.M."/>
            <person name="Goodwin Z."/>
            <person name="Lu X."/>
            <person name="Lewis E.E."/>
            <person name="Goodrich-Blair H."/>
            <person name="Stock S.P."/>
            <person name="Adams B.J."/>
            <person name="Sternberg P.W."/>
            <person name="Mortazavi A."/>
        </authorList>
    </citation>
    <scope>NUCLEOTIDE SEQUENCE [LARGE SCALE GENOMIC DNA]</scope>
    <source>
        <strain evidence="2 3">ALL</strain>
    </source>
</reference>